<evidence type="ECO:0000313" key="2">
    <source>
        <dbReference type="EMBL" id="CAA9577341.1"/>
    </source>
</evidence>
<gene>
    <name evidence="2" type="ORF">AVDCRST_MAG19-3460</name>
</gene>
<feature type="non-terminal residue" evidence="2">
    <location>
        <position position="1"/>
    </location>
</feature>
<dbReference type="EMBL" id="CADCWL010000198">
    <property type="protein sequence ID" value="CAA9577341.1"/>
    <property type="molecule type" value="Genomic_DNA"/>
</dbReference>
<proteinExistence type="predicted"/>
<evidence type="ECO:0000256" key="1">
    <source>
        <dbReference type="SAM" id="MobiDB-lite"/>
    </source>
</evidence>
<accession>A0A6J4VHA6</accession>
<feature type="non-terminal residue" evidence="2">
    <location>
        <position position="41"/>
    </location>
</feature>
<name>A0A6J4VHA6_9BACT</name>
<protein>
    <submittedName>
        <fullName evidence="2">Uncharacterized protein</fullName>
    </submittedName>
</protein>
<feature type="region of interest" description="Disordered" evidence="1">
    <location>
        <begin position="1"/>
        <end position="41"/>
    </location>
</feature>
<dbReference type="AlphaFoldDB" id="A0A6J4VHA6"/>
<sequence>DQPPRRAGGRAGSGCDGALSAEGRPPHPGRRRVRRGWEGLL</sequence>
<organism evidence="2">
    <name type="scientific">uncultured Thermomicrobiales bacterium</name>
    <dbReference type="NCBI Taxonomy" id="1645740"/>
    <lineage>
        <taxon>Bacteria</taxon>
        <taxon>Pseudomonadati</taxon>
        <taxon>Thermomicrobiota</taxon>
        <taxon>Thermomicrobia</taxon>
        <taxon>Thermomicrobiales</taxon>
        <taxon>environmental samples</taxon>
    </lineage>
</organism>
<reference evidence="2" key="1">
    <citation type="submission" date="2020-02" db="EMBL/GenBank/DDBJ databases">
        <authorList>
            <person name="Meier V. D."/>
        </authorList>
    </citation>
    <scope>NUCLEOTIDE SEQUENCE</scope>
    <source>
        <strain evidence="2">AVDCRST_MAG19</strain>
    </source>
</reference>